<accession>A0A326S7Z7</accession>
<evidence type="ECO:0000313" key="1">
    <source>
        <dbReference type="EMBL" id="PZV87552.1"/>
    </source>
</evidence>
<reference evidence="1 2" key="1">
    <citation type="submission" date="2018-06" db="EMBL/GenBank/DDBJ databases">
        <title>Genomic Encyclopedia of Archaeal and Bacterial Type Strains, Phase II (KMG-II): from individual species to whole genera.</title>
        <authorList>
            <person name="Goeker M."/>
        </authorList>
    </citation>
    <scope>NUCLEOTIDE SEQUENCE [LARGE SCALE GENOMIC DNA]</scope>
    <source>
        <strain evidence="1 2">T4</strain>
    </source>
</reference>
<name>A0A326S7Z7_9BACT</name>
<keyword evidence="2" id="KW-1185">Reference proteome</keyword>
<evidence type="ECO:0008006" key="3">
    <source>
        <dbReference type="Google" id="ProtNLM"/>
    </source>
</evidence>
<protein>
    <recommendedName>
        <fullName evidence="3">CHRD domain-containing protein</fullName>
    </recommendedName>
</protein>
<organism evidence="1 2">
    <name type="scientific">Algoriphagus aquaeductus</name>
    <dbReference type="NCBI Taxonomy" id="475299"/>
    <lineage>
        <taxon>Bacteria</taxon>
        <taxon>Pseudomonadati</taxon>
        <taxon>Bacteroidota</taxon>
        <taxon>Cytophagia</taxon>
        <taxon>Cytophagales</taxon>
        <taxon>Cyclobacteriaceae</taxon>
        <taxon>Algoriphagus</taxon>
    </lineage>
</organism>
<comment type="caution">
    <text evidence="1">The sequence shown here is derived from an EMBL/GenBank/DDBJ whole genome shotgun (WGS) entry which is preliminary data.</text>
</comment>
<dbReference type="Proteomes" id="UP000248917">
    <property type="component" value="Unassembled WGS sequence"/>
</dbReference>
<sequence>MKKLLLVFIIAFLCWSCSEREDEKYTGNQVEFPLFQSSTYDFTGKLTIRELIGGSLELTLRMDGLKSNTDYAYPAHLHFGSYDQKDSPIAFLLNPVAARNLESVTVLGALSDGSTLDFEAARSFDGHVKIHLANEGPDYGVILVAGNVGPKSSLGFEMEQMAVCGNNY</sequence>
<dbReference type="EMBL" id="QKTX01000001">
    <property type="protein sequence ID" value="PZV87552.1"/>
    <property type="molecule type" value="Genomic_DNA"/>
</dbReference>
<dbReference type="OrthoDB" id="1451403at2"/>
<evidence type="ECO:0000313" key="2">
    <source>
        <dbReference type="Proteomes" id="UP000248917"/>
    </source>
</evidence>
<dbReference type="RefSeq" id="WP_111391221.1">
    <property type="nucleotide sequence ID" value="NZ_JBJINY010000043.1"/>
</dbReference>
<gene>
    <name evidence="1" type="ORF">CLV31_101429</name>
</gene>
<proteinExistence type="predicted"/>
<dbReference type="AlphaFoldDB" id="A0A326S7Z7"/>